<evidence type="ECO:0000313" key="2">
    <source>
        <dbReference type="EMBL" id="XAO47246.1"/>
    </source>
</evidence>
<gene>
    <name evidence="2" type="ORF">QMQ05_06920</name>
</gene>
<dbReference type="EMBL" id="CP125942">
    <property type="protein sequence ID" value="XAO47246.1"/>
    <property type="molecule type" value="Genomic_DNA"/>
</dbReference>
<dbReference type="Pfam" id="PF08885">
    <property type="entry name" value="GSCFA"/>
    <property type="match status" value="1"/>
</dbReference>
<dbReference type="AlphaFoldDB" id="A0AAU6WH17"/>
<feature type="domain" description="GSCFA" evidence="1">
    <location>
        <begin position="50"/>
        <end position="319"/>
    </location>
</feature>
<keyword evidence="2" id="KW-0378">Hydrolase</keyword>
<dbReference type="GO" id="GO:0016787">
    <property type="term" value="F:hydrolase activity"/>
    <property type="evidence" value="ECO:0007669"/>
    <property type="project" value="UniProtKB-KW"/>
</dbReference>
<evidence type="ECO:0000313" key="3">
    <source>
        <dbReference type="Proteomes" id="UP001486888"/>
    </source>
</evidence>
<dbReference type="EC" id="3.1.-.-" evidence="2"/>
<evidence type="ECO:0000259" key="1">
    <source>
        <dbReference type="Pfam" id="PF08885"/>
    </source>
</evidence>
<keyword evidence="3" id="KW-1185">Reference proteome</keyword>
<reference evidence="2 3" key="1">
    <citation type="submission" date="2023-05" db="EMBL/GenBank/DDBJ databases">
        <title>Glutamicibacter sp. B1, complete genome.</title>
        <authorList>
            <person name="Long Y.H."/>
            <person name="Fang T."/>
            <person name="Li X.Y."/>
        </authorList>
    </citation>
    <scope>NUCLEOTIDE SEQUENCE [LARGE SCALE GENOMIC DNA]</scope>
    <source>
        <strain evidence="2 3">B1</strain>
    </source>
</reference>
<dbReference type="KEGG" id="gey:QMQ05_06920"/>
<protein>
    <submittedName>
        <fullName evidence="2">GSCFA domain-containing protein</fullName>
        <ecNumber evidence="2">3.1.-.-</ecNumber>
    </submittedName>
</protein>
<organism evidence="2 3">
    <name type="scientific">Glutamicibacter ectropisis</name>
    <dbReference type="NCBI Taxonomy" id="3046593"/>
    <lineage>
        <taxon>Bacteria</taxon>
        <taxon>Bacillati</taxon>
        <taxon>Actinomycetota</taxon>
        <taxon>Actinomycetes</taxon>
        <taxon>Micrococcales</taxon>
        <taxon>Micrococcaceae</taxon>
        <taxon>Glutamicibacter</taxon>
    </lineage>
</organism>
<name>A0AAU6WH17_9MICC</name>
<dbReference type="InterPro" id="IPR014982">
    <property type="entry name" value="GSCFA"/>
</dbReference>
<sequence>MTDTQNFPVPESPYRDNPRRTYWKTGMRTSSVATIPDLYRKRFEIKATDRIATAGSCFAQHIAKYMRSNGYNVVDAEPAPDNLTSSGAAEHGYGIYSARYGNIYYTRQLAQLVREAIGDRVPEEVVWEREGRYYDALRPTIFPGGHANPELVLRHRKVHLRAVLELLKQANVFVFTMGLTEGWVSKTDGTVYPTAPGTVAGSFDAEKYEFKNFNYTEVVRDFLEFRILARRINPRIKFILTVSPVPLAATATGDHVLTATTYSKAVLRAAAGEIIRRCQDVDYFPSYEVISASYVENSPFDKTGRNVKPEAVEKVMNYFFSEHTPFENSTLTGKQERIADEQVFCDDSILEIFAK</sequence>
<dbReference type="Proteomes" id="UP001486888">
    <property type="component" value="Chromosome"/>
</dbReference>
<accession>A0AAU6WH17</accession>
<dbReference type="RefSeq" id="WP_345474119.1">
    <property type="nucleotide sequence ID" value="NZ_CP125942.1"/>
</dbReference>
<proteinExistence type="predicted"/>